<organism evidence="1 2">
    <name type="scientific">Sulfitobacter albidus</name>
    <dbReference type="NCBI Taxonomy" id="2829501"/>
    <lineage>
        <taxon>Bacteria</taxon>
        <taxon>Pseudomonadati</taxon>
        <taxon>Pseudomonadota</taxon>
        <taxon>Alphaproteobacteria</taxon>
        <taxon>Rhodobacterales</taxon>
        <taxon>Roseobacteraceae</taxon>
        <taxon>Sulfitobacter</taxon>
    </lineage>
</organism>
<keyword evidence="2" id="KW-1185">Reference proteome</keyword>
<protein>
    <submittedName>
        <fullName evidence="1">Uncharacterized protein</fullName>
    </submittedName>
</protein>
<dbReference type="RefSeq" id="WP_212705547.1">
    <property type="nucleotide sequence ID" value="NZ_CP073581.1"/>
</dbReference>
<evidence type="ECO:0000313" key="1">
    <source>
        <dbReference type="EMBL" id="QUJ77351.1"/>
    </source>
</evidence>
<evidence type="ECO:0000313" key="2">
    <source>
        <dbReference type="Proteomes" id="UP000683291"/>
    </source>
</evidence>
<dbReference type="Proteomes" id="UP000683291">
    <property type="component" value="Chromosome 1"/>
</dbReference>
<reference evidence="1" key="1">
    <citation type="submission" date="2021-04" db="EMBL/GenBank/DDBJ databases">
        <title>Complete genome sequence for Sulfitobacter sp. strain JK7-1.</title>
        <authorList>
            <person name="Park S.-J."/>
        </authorList>
    </citation>
    <scope>NUCLEOTIDE SEQUENCE</scope>
    <source>
        <strain evidence="1">JK7-1</strain>
    </source>
</reference>
<sequence length="132" mass="15276">MTKWHEAILSKLDGYSGFDIDFNDDHIIVSCNNAESFDISFQAFGSEFQVSFDGWHEHFENEEEALNCFTFGLSQECRLKVTKRGAMECSWTVQAWQGDTWVNDTTTGLILIPFWRPKQIEYRHNLIIAKGS</sequence>
<dbReference type="EMBL" id="CP073581">
    <property type="protein sequence ID" value="QUJ77351.1"/>
    <property type="molecule type" value="Genomic_DNA"/>
</dbReference>
<gene>
    <name evidence="1" type="ORF">KDD17_04940</name>
</gene>
<name>A0A975JFP2_9RHOB</name>
<dbReference type="AlphaFoldDB" id="A0A975JFP2"/>
<dbReference type="KEGG" id="sual:KDD17_04940"/>
<proteinExistence type="predicted"/>
<accession>A0A975JFP2</accession>